<dbReference type="GO" id="GO:0046872">
    <property type="term" value="F:metal ion binding"/>
    <property type="evidence" value="ECO:0007669"/>
    <property type="project" value="UniProtKB-KW"/>
</dbReference>
<dbReference type="Pfam" id="PF02633">
    <property type="entry name" value="Creatininase"/>
    <property type="match status" value="1"/>
</dbReference>
<evidence type="ECO:0000256" key="2">
    <source>
        <dbReference type="ARBA" id="ARBA00022723"/>
    </source>
</evidence>
<dbReference type="PANTHER" id="PTHR35005:SF1">
    <property type="entry name" value="2-AMINO-5-FORMYLAMINO-6-RIBOSYLAMINOPYRIMIDIN-4(3H)-ONE 5'-MONOPHOSPHATE DEFORMYLASE"/>
    <property type="match status" value="1"/>
</dbReference>
<organism evidence="5 6">
    <name type="scientific">Gracilariopsis chorda</name>
    <dbReference type="NCBI Taxonomy" id="448386"/>
    <lineage>
        <taxon>Eukaryota</taxon>
        <taxon>Rhodophyta</taxon>
        <taxon>Florideophyceae</taxon>
        <taxon>Rhodymeniophycidae</taxon>
        <taxon>Gracilariales</taxon>
        <taxon>Gracilariaceae</taxon>
        <taxon>Gracilariopsis</taxon>
    </lineage>
</organism>
<dbReference type="GO" id="GO:0016811">
    <property type="term" value="F:hydrolase activity, acting on carbon-nitrogen (but not peptide) bonds, in linear amides"/>
    <property type="evidence" value="ECO:0007669"/>
    <property type="project" value="TreeGrafter"/>
</dbReference>
<comment type="cofactor">
    <cofactor evidence="1">
        <name>Zn(2+)</name>
        <dbReference type="ChEBI" id="CHEBI:29105"/>
    </cofactor>
</comment>
<evidence type="ECO:0000313" key="5">
    <source>
        <dbReference type="EMBL" id="PXF48481.1"/>
    </source>
</evidence>
<dbReference type="Gene3D" id="3.40.50.10310">
    <property type="entry name" value="Creatininase"/>
    <property type="match status" value="1"/>
</dbReference>
<comment type="caution">
    <text evidence="5">The sequence shown here is derived from an EMBL/GenBank/DDBJ whole genome shotgun (WGS) entry which is preliminary data.</text>
</comment>
<sequence>MALADRAAKEIPGIAILPPSPYGTSFEHSTFPGTIAIRDDVLNNFWADIVASVSRSGVERILLINGHGGQTSNVQIAIRNARFEHGIMAVSFSVQAMLSKAYKAIAGSDVSEDELLHGIHGGLLETSVMLYLHPELVHLDYAQHFKPRKRPHTHLKPYGEIVSYGWYMKDLCEDGALGNAAGSSPELGSEIFDLCVAELRDLITEIISTEV</sequence>
<dbReference type="GO" id="GO:0009231">
    <property type="term" value="P:riboflavin biosynthetic process"/>
    <property type="evidence" value="ECO:0007669"/>
    <property type="project" value="TreeGrafter"/>
</dbReference>
<dbReference type="SUPFAM" id="SSF102215">
    <property type="entry name" value="Creatininase"/>
    <property type="match status" value="1"/>
</dbReference>
<keyword evidence="4" id="KW-0862">Zinc</keyword>
<dbReference type="EMBL" id="NBIV01000013">
    <property type="protein sequence ID" value="PXF48481.1"/>
    <property type="molecule type" value="Genomic_DNA"/>
</dbReference>
<dbReference type="InterPro" id="IPR003785">
    <property type="entry name" value="Creatininase/forma_Hydrolase"/>
</dbReference>
<protein>
    <submittedName>
        <fullName evidence="5">Creatinine amidohydrolase</fullName>
    </submittedName>
</protein>
<accession>A0A2V3J205</accession>
<evidence type="ECO:0000256" key="4">
    <source>
        <dbReference type="ARBA" id="ARBA00022833"/>
    </source>
</evidence>
<evidence type="ECO:0000256" key="1">
    <source>
        <dbReference type="ARBA" id="ARBA00001947"/>
    </source>
</evidence>
<name>A0A2V3J205_9FLOR</name>
<dbReference type="PANTHER" id="PTHR35005">
    <property type="entry name" value="3-DEHYDRO-SCYLLO-INOSOSE HYDROLASE"/>
    <property type="match status" value="1"/>
</dbReference>
<dbReference type="InterPro" id="IPR024087">
    <property type="entry name" value="Creatininase-like_sf"/>
</dbReference>
<keyword evidence="2" id="KW-0479">Metal-binding</keyword>
<proteinExistence type="predicted"/>
<gene>
    <name evidence="5" type="ORF">BWQ96_01650</name>
</gene>
<keyword evidence="3 5" id="KW-0378">Hydrolase</keyword>
<dbReference type="Proteomes" id="UP000247409">
    <property type="component" value="Unassembled WGS sequence"/>
</dbReference>
<reference evidence="5 6" key="1">
    <citation type="journal article" date="2018" name="Mol. Biol. Evol.">
        <title>Analysis of the draft genome of the red seaweed Gracilariopsis chorda provides insights into genome size evolution in Rhodophyta.</title>
        <authorList>
            <person name="Lee J."/>
            <person name="Yang E.C."/>
            <person name="Graf L."/>
            <person name="Yang J.H."/>
            <person name="Qiu H."/>
            <person name="Zel Zion U."/>
            <person name="Chan C.X."/>
            <person name="Stephens T.G."/>
            <person name="Weber A.P.M."/>
            <person name="Boo G.H."/>
            <person name="Boo S.M."/>
            <person name="Kim K.M."/>
            <person name="Shin Y."/>
            <person name="Jung M."/>
            <person name="Lee S.J."/>
            <person name="Yim H.S."/>
            <person name="Lee J.H."/>
            <person name="Bhattacharya D."/>
            <person name="Yoon H.S."/>
        </authorList>
    </citation>
    <scope>NUCLEOTIDE SEQUENCE [LARGE SCALE GENOMIC DNA]</scope>
    <source>
        <strain evidence="5 6">SKKU-2015</strain>
        <tissue evidence="5">Whole body</tissue>
    </source>
</reference>
<dbReference type="OrthoDB" id="4524at2759"/>
<dbReference type="AlphaFoldDB" id="A0A2V3J205"/>
<evidence type="ECO:0000313" key="6">
    <source>
        <dbReference type="Proteomes" id="UP000247409"/>
    </source>
</evidence>
<evidence type="ECO:0000256" key="3">
    <source>
        <dbReference type="ARBA" id="ARBA00022801"/>
    </source>
</evidence>
<keyword evidence="6" id="KW-1185">Reference proteome</keyword>